<evidence type="ECO:0000313" key="3">
    <source>
        <dbReference type="Proteomes" id="UP000515135"/>
    </source>
</evidence>
<dbReference type="SUPFAM" id="SSF47986">
    <property type="entry name" value="DEATH domain"/>
    <property type="match status" value="1"/>
</dbReference>
<feature type="compositionally biased region" description="Basic and acidic residues" evidence="1">
    <location>
        <begin position="218"/>
        <end position="239"/>
    </location>
</feature>
<proteinExistence type="predicted"/>
<dbReference type="GO" id="GO:0042981">
    <property type="term" value="P:regulation of apoptotic process"/>
    <property type="evidence" value="ECO:0007669"/>
    <property type="project" value="InterPro"/>
</dbReference>
<feature type="domain" description="CARD" evidence="2">
    <location>
        <begin position="1"/>
        <end position="90"/>
    </location>
</feature>
<dbReference type="RefSeq" id="XP_019646681.1">
    <property type="nucleotide sequence ID" value="XM_019791122.1"/>
</dbReference>
<dbReference type="GeneID" id="109487151"/>
<dbReference type="InterPro" id="IPR001315">
    <property type="entry name" value="CARD"/>
</dbReference>
<evidence type="ECO:0000256" key="1">
    <source>
        <dbReference type="SAM" id="MobiDB-lite"/>
    </source>
</evidence>
<dbReference type="AlphaFoldDB" id="A0A6P5AX99"/>
<dbReference type="Gene3D" id="1.10.533.10">
    <property type="entry name" value="Death Domain, Fas"/>
    <property type="match status" value="1"/>
</dbReference>
<dbReference type="InterPro" id="IPR011029">
    <property type="entry name" value="DEATH-like_dom_sf"/>
</dbReference>
<dbReference type="GO" id="GO:0002020">
    <property type="term" value="F:protease binding"/>
    <property type="evidence" value="ECO:0007669"/>
    <property type="project" value="InterPro"/>
</dbReference>
<dbReference type="PANTHER" id="PTHR15034">
    <property type="entry name" value="DEATH DOMAIN-CONTAINING PROTEIN CRADD"/>
    <property type="match status" value="1"/>
</dbReference>
<dbReference type="PANTHER" id="PTHR15034:SF5">
    <property type="entry name" value="DEATH DOMAIN-CONTAINING PROTEIN CRADD"/>
    <property type="match status" value="1"/>
</dbReference>
<evidence type="ECO:0000259" key="2">
    <source>
        <dbReference type="PROSITE" id="PS50209"/>
    </source>
</evidence>
<dbReference type="Proteomes" id="UP000515135">
    <property type="component" value="Unplaced"/>
</dbReference>
<keyword evidence="3" id="KW-1185">Reference proteome</keyword>
<feature type="region of interest" description="Disordered" evidence="1">
    <location>
        <begin position="407"/>
        <end position="438"/>
    </location>
</feature>
<feature type="compositionally biased region" description="Polar residues" evidence="1">
    <location>
        <begin position="311"/>
        <end position="321"/>
    </location>
</feature>
<dbReference type="CDD" id="cd01671">
    <property type="entry name" value="CARD"/>
    <property type="match status" value="1"/>
</dbReference>
<gene>
    <name evidence="4" type="primary">LOC109487151</name>
</gene>
<feature type="region of interest" description="Disordered" evidence="1">
    <location>
        <begin position="158"/>
        <end position="337"/>
    </location>
</feature>
<feature type="compositionally biased region" description="Basic and acidic residues" evidence="1">
    <location>
        <begin position="281"/>
        <end position="296"/>
    </location>
</feature>
<organism evidence="3 4">
    <name type="scientific">Branchiostoma belcheri</name>
    <name type="common">Amphioxus</name>
    <dbReference type="NCBI Taxonomy" id="7741"/>
    <lineage>
        <taxon>Eukaryota</taxon>
        <taxon>Metazoa</taxon>
        <taxon>Chordata</taxon>
        <taxon>Cephalochordata</taxon>
        <taxon>Leptocardii</taxon>
        <taxon>Amphioxiformes</taxon>
        <taxon>Branchiostomatidae</taxon>
        <taxon>Branchiostoma</taxon>
    </lineage>
</organism>
<dbReference type="Pfam" id="PF00619">
    <property type="entry name" value="CARD"/>
    <property type="match status" value="1"/>
</dbReference>
<evidence type="ECO:0000313" key="4">
    <source>
        <dbReference type="RefSeq" id="XP_019646681.1"/>
    </source>
</evidence>
<dbReference type="SMART" id="SM00114">
    <property type="entry name" value="CARD"/>
    <property type="match status" value="1"/>
</dbReference>
<feature type="compositionally biased region" description="Basic and acidic residues" evidence="1">
    <location>
        <begin position="322"/>
        <end position="336"/>
    </location>
</feature>
<feature type="compositionally biased region" description="Polar residues" evidence="1">
    <location>
        <begin position="252"/>
        <end position="261"/>
    </location>
</feature>
<dbReference type="GO" id="GO:0070513">
    <property type="term" value="F:death domain binding"/>
    <property type="evidence" value="ECO:0007669"/>
    <property type="project" value="InterPro"/>
</dbReference>
<dbReference type="OrthoDB" id="5984934at2759"/>
<protein>
    <submittedName>
        <fullName evidence="4">Uncharacterized protein LOC109487151</fullName>
    </submittedName>
</protein>
<feature type="compositionally biased region" description="Basic residues" evidence="1">
    <location>
        <begin position="158"/>
        <end position="170"/>
    </location>
</feature>
<reference evidence="4" key="1">
    <citation type="submission" date="2025-08" db="UniProtKB">
        <authorList>
            <consortium name="RefSeq"/>
        </authorList>
    </citation>
    <scope>IDENTIFICATION</scope>
    <source>
        <tissue evidence="4">Gonad</tissue>
    </source>
</reference>
<dbReference type="KEGG" id="bbel:109487151"/>
<accession>A0A6P5AX99</accession>
<dbReference type="InterPro" id="IPR037939">
    <property type="entry name" value="CRADD"/>
</dbReference>
<sequence>MDERDVELLRDHQLYIVNNLRVGDIKSYLIEKKVCSSDMFEEIQMEPTRRQQVEKFLDLLVLRGPNAFGHFCDSLKADYNFLYEKLTTEYKRTPDHPLREENKRLQNDNKSKGRKVAELSKVLSFLYQTLENIEKELAEGVSYIEVIKLVKKGMKKLHKHLPPSRTQNKHSPKEKTVSTPNLQPEKGKNTSTTPVNESDIHKSKTEPQQLSRTSTRAETTERKPSQQDTGQDTKDKESADDLSTISSSTTSNHPSVETVTPKTDMHPGTSKVSTNQSIEGVKPKEDKLPSKSETESRTAPIVWKTGHHASETGSHLTTSQTKEPKENGKTKDKQERTGFTYTLVTSGSQGVSNKSVHHPYTGRRHSLQRTQIQPFGQVRVSGSKTSGGVFSHRSSFPVHAHQLTQVQAWRTREETRRDSPPTLVKGRYLPKSQSLPKL</sequence>
<feature type="compositionally biased region" description="Basic and acidic residues" evidence="1">
    <location>
        <begin position="410"/>
        <end position="419"/>
    </location>
</feature>
<name>A0A6P5AX99_BRABE</name>
<dbReference type="PROSITE" id="PS50209">
    <property type="entry name" value="CARD"/>
    <property type="match status" value="1"/>
</dbReference>